<dbReference type="Pfam" id="PF12796">
    <property type="entry name" value="Ank_2"/>
    <property type="match status" value="4"/>
</dbReference>
<reference evidence="6" key="1">
    <citation type="submission" date="2017-02" db="UniProtKB">
        <authorList>
            <consortium name="WormBaseParasite"/>
        </authorList>
    </citation>
    <scope>IDENTIFICATION</scope>
</reference>
<keyword evidence="2 3" id="KW-0040">ANK repeat</keyword>
<feature type="repeat" description="ANK" evidence="3">
    <location>
        <begin position="108"/>
        <end position="130"/>
    </location>
</feature>
<feature type="repeat" description="ANK" evidence="3">
    <location>
        <begin position="398"/>
        <end position="430"/>
    </location>
</feature>
<keyword evidence="1" id="KW-0677">Repeat</keyword>
<feature type="repeat" description="ANK" evidence="3">
    <location>
        <begin position="295"/>
        <end position="327"/>
    </location>
</feature>
<evidence type="ECO:0000313" key="6">
    <source>
        <dbReference type="WBParaSite" id="EVEC_0000355701-mRNA-1"/>
    </source>
</evidence>
<gene>
    <name evidence="4" type="ORF">EVEC_LOCUS3265</name>
</gene>
<dbReference type="STRING" id="51028.A0A0N4V0V3"/>
<dbReference type="SMART" id="SM00248">
    <property type="entry name" value="ANK"/>
    <property type="match status" value="15"/>
</dbReference>
<dbReference type="Proteomes" id="UP000274131">
    <property type="component" value="Unassembled WGS sequence"/>
</dbReference>
<evidence type="ECO:0000256" key="2">
    <source>
        <dbReference type="ARBA" id="ARBA00023043"/>
    </source>
</evidence>
<dbReference type="PROSITE" id="PS50088">
    <property type="entry name" value="ANK_REPEAT"/>
    <property type="match status" value="6"/>
</dbReference>
<dbReference type="SUPFAM" id="SSF48403">
    <property type="entry name" value="Ankyrin repeat"/>
    <property type="match status" value="2"/>
</dbReference>
<evidence type="ECO:0000313" key="5">
    <source>
        <dbReference type="Proteomes" id="UP000274131"/>
    </source>
</evidence>
<name>A0A0N4V0V3_ENTVE</name>
<protein>
    <submittedName>
        <fullName evidence="6">ANK_REP_REGION domain-containing protein</fullName>
    </submittedName>
</protein>
<dbReference type="PROSITE" id="PS50297">
    <property type="entry name" value="ANK_REP_REGION"/>
    <property type="match status" value="6"/>
</dbReference>
<dbReference type="EMBL" id="UXUI01007549">
    <property type="protein sequence ID" value="VDD88122.1"/>
    <property type="molecule type" value="Genomic_DNA"/>
</dbReference>
<dbReference type="PANTHER" id="PTHR24173:SF74">
    <property type="entry name" value="ANKYRIN REPEAT DOMAIN-CONTAINING PROTEIN 16"/>
    <property type="match status" value="1"/>
</dbReference>
<dbReference type="InterPro" id="IPR036770">
    <property type="entry name" value="Ankyrin_rpt-contain_sf"/>
</dbReference>
<sequence>MKSYFADALQLLIHGDFGNFEKLLKQHPELLEIKAGKRSLLTFAVLNDRLRPAQYLHKKGFLFFDGDDNGVTAVHWAVLADAEKCLKYILKISQAPHEIPWVLLKDCHGVTPVHLAAKLGRTRILKLLLDAVDDPDRFYEEALDNYKRSALHYAAACGRVACCELLLDCSIQLQPDQRDDNNQTPLMCAAASVYPDGALAITARVVRLLGTRLLQSGKRSLLTARDKDGRTALHLAVLASNDQVIDVLLDELQGLPETFDNEGRTPLHYAAHRGLSGVVKKLIDAKARNVTRDKFGVTPAHYAASEGHLTVLELLLQTRQNLQEVYDKDRRSCLIWAIISGRVEIVKHLLEKFNYDINDKDKYGYTAVHHAAHVGNTQIIKMLFKFRDGCNINSVDNNKATPLHLAAGRGLTDVVRCLITLGAIRESEDFQNRTPVFYACLGGQAHTLKVMLNELDCEPQTTDALGRTALHCAAFAGFVACIEVLIQKSDQLIYAKDNDQLTALHVACLSGKLDCVKILLQYGAPVNTYSALEEVTALDCAFMNGYKQIYDFLRSNGGLLATELKEMAVRIIQRWWRSHRKKKFCRSPRDPSPPRNSTHFRHQRIF</sequence>
<proteinExistence type="predicted"/>
<accession>A0A0N4V0V3</accession>
<dbReference type="WBParaSite" id="EVEC_0000355701-mRNA-1">
    <property type="protein sequence ID" value="EVEC_0000355701-mRNA-1"/>
    <property type="gene ID" value="EVEC_0000355701"/>
</dbReference>
<evidence type="ECO:0000313" key="4">
    <source>
        <dbReference type="EMBL" id="VDD88122.1"/>
    </source>
</evidence>
<organism evidence="6">
    <name type="scientific">Enterobius vermicularis</name>
    <name type="common">Human pinworm</name>
    <dbReference type="NCBI Taxonomy" id="51028"/>
    <lineage>
        <taxon>Eukaryota</taxon>
        <taxon>Metazoa</taxon>
        <taxon>Ecdysozoa</taxon>
        <taxon>Nematoda</taxon>
        <taxon>Chromadorea</taxon>
        <taxon>Rhabditida</taxon>
        <taxon>Spirurina</taxon>
        <taxon>Oxyuridomorpha</taxon>
        <taxon>Oxyuroidea</taxon>
        <taxon>Oxyuridae</taxon>
        <taxon>Enterobius</taxon>
    </lineage>
</organism>
<dbReference type="PRINTS" id="PR01415">
    <property type="entry name" value="ANKYRIN"/>
</dbReference>
<dbReference type="OrthoDB" id="1577640at2759"/>
<keyword evidence="5" id="KW-1185">Reference proteome</keyword>
<feature type="repeat" description="ANK" evidence="3">
    <location>
        <begin position="262"/>
        <end position="294"/>
    </location>
</feature>
<dbReference type="Gene3D" id="1.25.40.20">
    <property type="entry name" value="Ankyrin repeat-containing domain"/>
    <property type="match status" value="2"/>
</dbReference>
<feature type="repeat" description="ANK" evidence="3">
    <location>
        <begin position="228"/>
        <end position="250"/>
    </location>
</feature>
<evidence type="ECO:0000256" key="3">
    <source>
        <dbReference type="PROSITE-ProRule" id="PRU00023"/>
    </source>
</evidence>
<feature type="repeat" description="ANK" evidence="3">
    <location>
        <begin position="499"/>
        <end position="531"/>
    </location>
</feature>
<reference evidence="4 5" key="2">
    <citation type="submission" date="2018-10" db="EMBL/GenBank/DDBJ databases">
        <authorList>
            <consortium name="Pathogen Informatics"/>
        </authorList>
    </citation>
    <scope>NUCLEOTIDE SEQUENCE [LARGE SCALE GENOMIC DNA]</scope>
</reference>
<dbReference type="PANTHER" id="PTHR24173">
    <property type="entry name" value="ANKYRIN REPEAT CONTAINING"/>
    <property type="match status" value="1"/>
</dbReference>
<dbReference type="AlphaFoldDB" id="A0A0N4V0V3"/>
<dbReference type="Pfam" id="PF00023">
    <property type="entry name" value="Ank"/>
    <property type="match status" value="3"/>
</dbReference>
<dbReference type="InterPro" id="IPR002110">
    <property type="entry name" value="Ankyrin_rpt"/>
</dbReference>
<evidence type="ECO:0000256" key="1">
    <source>
        <dbReference type="ARBA" id="ARBA00022737"/>
    </source>
</evidence>